<organism evidence="5 6">
    <name type="scientific">Pinctada imbricata</name>
    <name type="common">Atlantic pearl-oyster</name>
    <name type="synonym">Pinctada martensii</name>
    <dbReference type="NCBI Taxonomy" id="66713"/>
    <lineage>
        <taxon>Eukaryota</taxon>
        <taxon>Metazoa</taxon>
        <taxon>Spiralia</taxon>
        <taxon>Lophotrochozoa</taxon>
        <taxon>Mollusca</taxon>
        <taxon>Bivalvia</taxon>
        <taxon>Autobranchia</taxon>
        <taxon>Pteriomorphia</taxon>
        <taxon>Pterioida</taxon>
        <taxon>Pterioidea</taxon>
        <taxon>Pteriidae</taxon>
        <taxon>Pinctada</taxon>
    </lineage>
</organism>
<accession>A0AA89C9Q6</accession>
<evidence type="ECO:0000256" key="2">
    <source>
        <dbReference type="ARBA" id="ARBA00023242"/>
    </source>
</evidence>
<dbReference type="PANTHER" id="PTHR23424:SF23">
    <property type="entry name" value="PROTEIN SAAL1"/>
    <property type="match status" value="1"/>
</dbReference>
<keyword evidence="2" id="KW-0539">Nucleus</keyword>
<dbReference type="SUPFAM" id="SSF48371">
    <property type="entry name" value="ARM repeat"/>
    <property type="match status" value="1"/>
</dbReference>
<dbReference type="Gene3D" id="1.25.10.10">
    <property type="entry name" value="Leucine-rich Repeat Variant"/>
    <property type="match status" value="1"/>
</dbReference>
<comment type="subcellular location">
    <subcellularLocation>
        <location evidence="1">Nucleus</location>
    </subcellularLocation>
</comment>
<evidence type="ECO:0000256" key="3">
    <source>
        <dbReference type="ARBA" id="ARBA00038401"/>
    </source>
</evidence>
<dbReference type="EMBL" id="VSWD01000005">
    <property type="protein sequence ID" value="KAK3101312.1"/>
    <property type="molecule type" value="Genomic_DNA"/>
</dbReference>
<evidence type="ECO:0000313" key="5">
    <source>
        <dbReference type="EMBL" id="KAK3101312.1"/>
    </source>
</evidence>
<feature type="compositionally biased region" description="Low complexity" evidence="4">
    <location>
        <begin position="356"/>
        <end position="384"/>
    </location>
</feature>
<protein>
    <recommendedName>
        <fullName evidence="7">Protein saal1</fullName>
    </recommendedName>
</protein>
<dbReference type="InterPro" id="IPR052464">
    <property type="entry name" value="Synovial_Prolif_Regulator"/>
</dbReference>
<comment type="similarity">
    <text evidence="3">Belongs to the SAAL1 family.</text>
</comment>
<evidence type="ECO:0000256" key="4">
    <source>
        <dbReference type="SAM" id="MobiDB-lite"/>
    </source>
</evidence>
<feature type="compositionally biased region" description="Basic and acidic residues" evidence="4">
    <location>
        <begin position="406"/>
        <end position="421"/>
    </location>
</feature>
<dbReference type="GO" id="GO:0005654">
    <property type="term" value="C:nucleoplasm"/>
    <property type="evidence" value="ECO:0007669"/>
    <property type="project" value="TreeGrafter"/>
</dbReference>
<reference evidence="5" key="1">
    <citation type="submission" date="2019-08" db="EMBL/GenBank/DDBJ databases">
        <title>The improved chromosome-level genome for the pearl oyster Pinctada fucata martensii using PacBio sequencing and Hi-C.</title>
        <authorList>
            <person name="Zheng Z."/>
        </authorList>
    </citation>
    <scope>NUCLEOTIDE SEQUENCE</scope>
    <source>
        <strain evidence="5">ZZ-2019</strain>
        <tissue evidence="5">Adductor muscle</tissue>
    </source>
</reference>
<comment type="caution">
    <text evidence="5">The sequence shown here is derived from an EMBL/GenBank/DDBJ whole genome shotgun (WGS) entry which is preliminary data.</text>
</comment>
<name>A0AA89C9Q6_PINIB</name>
<dbReference type="AlphaFoldDB" id="A0AA89C9Q6"/>
<evidence type="ECO:0000313" key="6">
    <source>
        <dbReference type="Proteomes" id="UP001186944"/>
    </source>
</evidence>
<sequence length="524" mass="59001">MRNPSPPPELLENRELLEADTIHNTTYSKHWLFSTLMKLIQEVDKEEASNEESEFGLDVDEELQNELCKLWDMSMNTEVSNFLHEFKATEILAGVIGRSKAPRVTEISIGILGNMACVDNICVTMAKNSKLRDMVLLLLESSDPQTLNETTRFLYTSLSNTEARDEWINSMNGDVIRENIMFILKSSTNSDLLKNTGEFVDILLDVNEELCQSWGTIEFMHALLEAIKQIGCHHSEALKTYLHILQLFSTSETGVQALVDCSEDVEQPLMKYLGIICEDEIVGLENREACLASALSVLNIIFSACETTSNRMIKDEKLVRIFLKIVEPLYPWLQQLNKANGKAAESEATNEMCSASKSSNDNINQNNSSSNQASCSNSASSNQNHSDKETHQASSEDMSRSSESSSRLDDSEKESKEDEKTRQHLNLLYNMVQGFAYDYIFTMHMVSEEESHESESGITTTNSHMCSTTLSYLNSSSSRRRISYFVLTLKDAATPDFDPVDALMTLAQDTKQERLVRIIKDVLS</sequence>
<keyword evidence="6" id="KW-1185">Reference proteome</keyword>
<evidence type="ECO:0008006" key="7">
    <source>
        <dbReference type="Google" id="ProtNLM"/>
    </source>
</evidence>
<proteinExistence type="inferred from homology"/>
<dbReference type="InterPro" id="IPR011989">
    <property type="entry name" value="ARM-like"/>
</dbReference>
<dbReference type="InterPro" id="IPR016024">
    <property type="entry name" value="ARM-type_fold"/>
</dbReference>
<dbReference type="Proteomes" id="UP001186944">
    <property type="component" value="Unassembled WGS sequence"/>
</dbReference>
<gene>
    <name evidence="5" type="ORF">FSP39_002616</name>
</gene>
<evidence type="ECO:0000256" key="1">
    <source>
        <dbReference type="ARBA" id="ARBA00004123"/>
    </source>
</evidence>
<feature type="region of interest" description="Disordered" evidence="4">
    <location>
        <begin position="350"/>
        <end position="421"/>
    </location>
</feature>
<dbReference type="PANTHER" id="PTHR23424">
    <property type="entry name" value="SERUM AMYLOID A"/>
    <property type="match status" value="1"/>
</dbReference>